<evidence type="ECO:0000313" key="3">
    <source>
        <dbReference type="Proteomes" id="UP000095283"/>
    </source>
</evidence>
<dbReference type="WBParaSite" id="Hba_05192">
    <property type="protein sequence ID" value="Hba_05192"/>
    <property type="gene ID" value="Hba_05192"/>
</dbReference>
<accession>A0A1I7WJJ2</accession>
<feature type="chain" id="PRO_5009310647" evidence="2">
    <location>
        <begin position="19"/>
        <end position="235"/>
    </location>
</feature>
<name>A0A1I7WJJ2_HETBA</name>
<evidence type="ECO:0000313" key="4">
    <source>
        <dbReference type="WBParaSite" id="Hba_05192"/>
    </source>
</evidence>
<protein>
    <submittedName>
        <fullName evidence="4">Secreted protein</fullName>
    </submittedName>
</protein>
<feature type="compositionally biased region" description="Basic and acidic residues" evidence="1">
    <location>
        <begin position="122"/>
        <end position="140"/>
    </location>
</feature>
<reference evidence="4" key="1">
    <citation type="submission" date="2016-11" db="UniProtKB">
        <authorList>
            <consortium name="WormBaseParasite"/>
        </authorList>
    </citation>
    <scope>IDENTIFICATION</scope>
</reference>
<organism evidence="3 4">
    <name type="scientific">Heterorhabditis bacteriophora</name>
    <name type="common">Entomopathogenic nematode worm</name>
    <dbReference type="NCBI Taxonomy" id="37862"/>
    <lineage>
        <taxon>Eukaryota</taxon>
        <taxon>Metazoa</taxon>
        <taxon>Ecdysozoa</taxon>
        <taxon>Nematoda</taxon>
        <taxon>Chromadorea</taxon>
        <taxon>Rhabditida</taxon>
        <taxon>Rhabditina</taxon>
        <taxon>Rhabditomorpha</taxon>
        <taxon>Strongyloidea</taxon>
        <taxon>Heterorhabditidae</taxon>
        <taxon>Heterorhabditis</taxon>
    </lineage>
</organism>
<feature type="signal peptide" evidence="2">
    <location>
        <begin position="1"/>
        <end position="18"/>
    </location>
</feature>
<keyword evidence="3" id="KW-1185">Reference proteome</keyword>
<sequence>MRILLSPVLLGLFLVVDAQSSIPVPTSTTTNSTKTLVHENDPFSDEVSKEPFELTGSLETGMHLSDKLSILGTEAIMVSQLVEKSTIEPRINSEPEVKSESKAEPIAKNELEAKSKINPKSEASKSDSDQKLESKPEPEPAIKFDNIQSEDYGDIWFKKFEIFFFFVSFKMIAYLSNLSCQIDSMSFESFKIIAHLIKICVYDKNNNKKYAQSNLIHGVDSCFNGSIGLDGNTIL</sequence>
<evidence type="ECO:0000256" key="1">
    <source>
        <dbReference type="SAM" id="MobiDB-lite"/>
    </source>
</evidence>
<feature type="compositionally biased region" description="Basic and acidic residues" evidence="1">
    <location>
        <begin position="91"/>
        <end position="115"/>
    </location>
</feature>
<dbReference type="Proteomes" id="UP000095283">
    <property type="component" value="Unplaced"/>
</dbReference>
<keyword evidence="2" id="KW-0732">Signal</keyword>
<feature type="region of interest" description="Disordered" evidence="1">
    <location>
        <begin position="91"/>
        <end position="140"/>
    </location>
</feature>
<dbReference type="AlphaFoldDB" id="A0A1I7WJJ2"/>
<evidence type="ECO:0000256" key="2">
    <source>
        <dbReference type="SAM" id="SignalP"/>
    </source>
</evidence>
<proteinExistence type="predicted"/>